<keyword evidence="2" id="KW-1185">Reference proteome</keyword>
<reference evidence="2" key="1">
    <citation type="journal article" date="2018" name="BMC Genomics">
        <title>Genomic insights into host adaptation between the wheat stripe rust pathogen (Puccinia striiformis f. sp. tritici) and the barley stripe rust pathogen (Puccinia striiformis f. sp. hordei).</title>
        <authorList>
            <person name="Xia C."/>
            <person name="Wang M."/>
            <person name="Yin C."/>
            <person name="Cornejo O.E."/>
            <person name="Hulbert S.H."/>
            <person name="Chen X."/>
        </authorList>
    </citation>
    <scope>NUCLEOTIDE SEQUENCE [LARGE SCALE GENOMIC DNA]</scope>
    <source>
        <strain evidence="2">93-210</strain>
    </source>
</reference>
<comment type="caution">
    <text evidence="1">The sequence shown here is derived from an EMBL/GenBank/DDBJ whole genome shotgun (WGS) entry which is preliminary data.</text>
</comment>
<reference evidence="2" key="2">
    <citation type="journal article" date="2018" name="Mol. Plant Microbe Interact.">
        <title>Genome sequence resources for the wheat stripe rust pathogen (Puccinia striiformis f. sp. tritici) and the barley stripe rust pathogen (Puccinia striiformis f. sp. hordei).</title>
        <authorList>
            <person name="Xia C."/>
            <person name="Wang M."/>
            <person name="Yin C."/>
            <person name="Cornejo O.E."/>
            <person name="Hulbert S.H."/>
            <person name="Chen X."/>
        </authorList>
    </citation>
    <scope>NUCLEOTIDE SEQUENCE [LARGE SCALE GENOMIC DNA]</scope>
    <source>
        <strain evidence="2">93-210</strain>
    </source>
</reference>
<organism evidence="1 2">
    <name type="scientific">Puccinia striiformis f. sp. tritici</name>
    <dbReference type="NCBI Taxonomy" id="168172"/>
    <lineage>
        <taxon>Eukaryota</taxon>
        <taxon>Fungi</taxon>
        <taxon>Dikarya</taxon>
        <taxon>Basidiomycota</taxon>
        <taxon>Pucciniomycotina</taxon>
        <taxon>Pucciniomycetes</taxon>
        <taxon>Pucciniales</taxon>
        <taxon>Pucciniaceae</taxon>
        <taxon>Puccinia</taxon>
    </lineage>
</organism>
<sequence>MTPSENNVAAIVVIEDDQEKEISDAASESASTDTLPNSLAESRTESNIAVDVETESEGQSKKRKLTSKVWDHFERITEGKQF</sequence>
<protein>
    <submittedName>
        <fullName evidence="1">Uncharacterized protein</fullName>
    </submittedName>
</protein>
<dbReference type="Proteomes" id="UP001060170">
    <property type="component" value="Chromosome 4"/>
</dbReference>
<evidence type="ECO:0000313" key="1">
    <source>
        <dbReference type="EMBL" id="KAI7956986.1"/>
    </source>
</evidence>
<proteinExistence type="predicted"/>
<dbReference type="EMBL" id="CM045868">
    <property type="protein sequence ID" value="KAI7956986.1"/>
    <property type="molecule type" value="Genomic_DNA"/>
</dbReference>
<gene>
    <name evidence="1" type="ORF">MJO28_004081</name>
</gene>
<reference evidence="1 2" key="3">
    <citation type="journal article" date="2022" name="Microbiol. Spectr.">
        <title>Folding features and dynamics of 3D genome architecture in plant fungal pathogens.</title>
        <authorList>
            <person name="Xia C."/>
        </authorList>
    </citation>
    <scope>NUCLEOTIDE SEQUENCE [LARGE SCALE GENOMIC DNA]</scope>
    <source>
        <strain evidence="1 2">93-210</strain>
    </source>
</reference>
<accession>A0ACC0ENT1</accession>
<evidence type="ECO:0000313" key="2">
    <source>
        <dbReference type="Proteomes" id="UP001060170"/>
    </source>
</evidence>
<name>A0ACC0ENT1_9BASI</name>